<gene>
    <name evidence="1" type="ORF">F9L03_14810</name>
</gene>
<protein>
    <submittedName>
        <fullName evidence="1">Uncharacterized protein</fullName>
    </submittedName>
</protein>
<dbReference type="AlphaFoldDB" id="A0AB34DJ37"/>
<comment type="caution">
    <text evidence="1">The sequence shown here is derived from an EMBL/GenBank/DDBJ whole genome shotgun (WGS) entry which is preliminary data.</text>
</comment>
<reference evidence="1 2" key="1">
    <citation type="submission" date="2019-09" db="EMBL/GenBank/DDBJ databases">
        <title>Taxonomic organization of the family Brucellaceae based on a phylogenomic approach.</title>
        <authorList>
            <person name="Leclercq S."/>
            <person name="Cloeckaert A."/>
            <person name="Zygmunt M.S."/>
        </authorList>
    </citation>
    <scope>NUCLEOTIDE SEQUENCE [LARGE SCALE GENOMIC DNA]</scope>
    <source>
        <strain evidence="1 2">LUP23</strain>
    </source>
</reference>
<evidence type="ECO:0000313" key="1">
    <source>
        <dbReference type="EMBL" id="KAB2703036.1"/>
    </source>
</evidence>
<name>A0AB34DJ37_9HYPH</name>
<keyword evidence="2" id="KW-1185">Reference proteome</keyword>
<dbReference type="RefSeq" id="WP_094515213.1">
    <property type="nucleotide sequence ID" value="NZ_JBHEEP010000008.1"/>
</dbReference>
<organism evidence="1 2">
    <name type="scientific">Brucella lupini</name>
    <dbReference type="NCBI Taxonomy" id="255457"/>
    <lineage>
        <taxon>Bacteria</taxon>
        <taxon>Pseudomonadati</taxon>
        <taxon>Pseudomonadota</taxon>
        <taxon>Alphaproteobacteria</taxon>
        <taxon>Hyphomicrobiales</taxon>
        <taxon>Brucellaceae</taxon>
        <taxon>Brucella/Ochrobactrum group</taxon>
        <taxon>Brucella</taxon>
    </lineage>
</organism>
<dbReference type="EMBL" id="WBWF01000010">
    <property type="protein sequence ID" value="KAB2703036.1"/>
    <property type="molecule type" value="Genomic_DNA"/>
</dbReference>
<dbReference type="Proteomes" id="UP000435957">
    <property type="component" value="Unassembled WGS sequence"/>
</dbReference>
<accession>A0AB34DJ37</accession>
<evidence type="ECO:0000313" key="2">
    <source>
        <dbReference type="Proteomes" id="UP000435957"/>
    </source>
</evidence>
<proteinExistence type="predicted"/>
<sequence>MAKEATCLPNFLNHPSTVGVFHSSKSLLSASPKAFLERAWSFFWLASCASSLLSSSKAETTLNEINRIA</sequence>